<proteinExistence type="predicted"/>
<keyword evidence="2" id="KW-1015">Disulfide bond</keyword>
<evidence type="ECO:0000259" key="4">
    <source>
        <dbReference type="Pfam" id="PF13472"/>
    </source>
</evidence>
<dbReference type="SUPFAM" id="SSF52266">
    <property type="entry name" value="SGNH hydrolase"/>
    <property type="match status" value="1"/>
</dbReference>
<dbReference type="InterPro" id="IPR036514">
    <property type="entry name" value="SGNH_hydro_sf"/>
</dbReference>
<comment type="caution">
    <text evidence="5">The sequence shown here is derived from an EMBL/GenBank/DDBJ whole genome shotgun (WGS) entry which is preliminary data.</text>
</comment>
<dbReference type="PANTHER" id="PTHR37981:SF1">
    <property type="entry name" value="SGNH HYDROLASE-TYPE ESTERASE DOMAIN-CONTAINING PROTEIN"/>
    <property type="match status" value="1"/>
</dbReference>
<accession>A0A2T4UDI7</accession>
<organism evidence="5 6">
    <name type="scientific">Paraconexibacter algicola</name>
    <dbReference type="NCBI Taxonomy" id="2133960"/>
    <lineage>
        <taxon>Bacteria</taxon>
        <taxon>Bacillati</taxon>
        <taxon>Actinomycetota</taxon>
        <taxon>Thermoleophilia</taxon>
        <taxon>Solirubrobacterales</taxon>
        <taxon>Paraconexibacteraceae</taxon>
        <taxon>Paraconexibacter</taxon>
    </lineage>
</organism>
<protein>
    <recommendedName>
        <fullName evidence="4">SGNH hydrolase-type esterase domain-containing protein</fullName>
    </recommendedName>
</protein>
<dbReference type="Pfam" id="PF13472">
    <property type="entry name" value="Lipase_GDSL_2"/>
    <property type="match status" value="1"/>
</dbReference>
<feature type="signal peptide" evidence="3">
    <location>
        <begin position="1"/>
        <end position="27"/>
    </location>
</feature>
<feature type="disulfide bond" evidence="2">
    <location>
        <begin position="325"/>
        <end position="333"/>
    </location>
</feature>
<feature type="chain" id="PRO_5015433593" description="SGNH hydrolase-type esterase domain-containing protein" evidence="3">
    <location>
        <begin position="28"/>
        <end position="478"/>
    </location>
</feature>
<evidence type="ECO:0000256" key="2">
    <source>
        <dbReference type="PIRSR" id="PIRSR637460-2"/>
    </source>
</evidence>
<dbReference type="EMBL" id="PYYB01000003">
    <property type="protein sequence ID" value="PTL55563.1"/>
    <property type="molecule type" value="Genomic_DNA"/>
</dbReference>
<dbReference type="Proteomes" id="UP000240739">
    <property type="component" value="Unassembled WGS sequence"/>
</dbReference>
<dbReference type="PANTHER" id="PTHR37981">
    <property type="entry name" value="LIPASE 2"/>
    <property type="match status" value="1"/>
</dbReference>
<evidence type="ECO:0000313" key="5">
    <source>
        <dbReference type="EMBL" id="PTL55563.1"/>
    </source>
</evidence>
<feature type="domain" description="SGNH hydrolase-type esterase" evidence="4">
    <location>
        <begin position="236"/>
        <end position="464"/>
    </location>
</feature>
<evidence type="ECO:0000256" key="1">
    <source>
        <dbReference type="PIRSR" id="PIRSR637460-1"/>
    </source>
</evidence>
<dbReference type="InterPro" id="IPR013830">
    <property type="entry name" value="SGNH_hydro"/>
</dbReference>
<keyword evidence="3" id="KW-0732">Signal</keyword>
<dbReference type="GO" id="GO:0004806">
    <property type="term" value="F:triacylglycerol lipase activity"/>
    <property type="evidence" value="ECO:0007669"/>
    <property type="project" value="TreeGrafter"/>
</dbReference>
<name>A0A2T4UDI7_9ACTN</name>
<gene>
    <name evidence="5" type="ORF">C7Y72_18125</name>
</gene>
<feature type="disulfide bond" evidence="2">
    <location>
        <begin position="255"/>
        <end position="284"/>
    </location>
</feature>
<reference evidence="5 6" key="1">
    <citation type="submission" date="2018-03" db="EMBL/GenBank/DDBJ databases">
        <title>Aquarubrobacter algicola gen. nov., sp. nov., a novel actinobacterium isolated from shallow eutrophic lake during the end of cyanobacterial harmful algal blooms.</title>
        <authorList>
            <person name="Chun S.J."/>
        </authorList>
    </citation>
    <scope>NUCLEOTIDE SEQUENCE [LARGE SCALE GENOMIC DNA]</scope>
    <source>
        <strain evidence="5 6">Seoho-28</strain>
    </source>
</reference>
<sequence length="478" mass="51868">MSHMRRLLAPILLLTILALGLPGLAAAKPAPGEGPSTPAPGPDPTHVTVLKPWGPNLTYRIVRNTTAYTELNARSDPYSYPQKDSWFTIDCQLYANTQSGSRLWTHIPGVGWVIDNAIKTYTDGRLQGVPSCADPGAGHVWFKQPWGPRKEYRVTRDVQLLDRPGGAPVATTLPAKSWTALGCAVTHTGGLWFYANPRGRGRGFVPADAVNRWQDGVPAGLKRCVTQPQPIRTYAAIGDSYSSGLGTDAAQTSGCKQSPGAFFGQLRGGLKQGIVTSDFYFQACAGATSKDVLAKQLDALDSGTRVVTLTAGGNDFNFERIAKSCLFPGGTPCYAAVNQETQRSAVTRVRRDLATLYTAVRRKAPNAKVYVLGYPRVVHPTRIEGCGALSREDGPVLLRAVLTMNRTIRRAIGQRRGFRYVDLTRTFQDHPACNKGSVDWLNGVHVDSLDKDASFHPNDLGHQAIAARLRQVAPQYFG</sequence>
<dbReference type="Gene3D" id="3.40.50.1110">
    <property type="entry name" value="SGNH hydrolase"/>
    <property type="match status" value="1"/>
</dbReference>
<dbReference type="CDD" id="cd01823">
    <property type="entry name" value="SEST_like"/>
    <property type="match status" value="1"/>
</dbReference>
<feature type="active site" description="Nucleophile" evidence="1">
    <location>
        <position position="240"/>
    </location>
</feature>
<keyword evidence="6" id="KW-1185">Reference proteome</keyword>
<evidence type="ECO:0000256" key="3">
    <source>
        <dbReference type="SAM" id="SignalP"/>
    </source>
</evidence>
<dbReference type="InterPro" id="IPR037460">
    <property type="entry name" value="SEST-like"/>
</dbReference>
<evidence type="ECO:0000313" key="6">
    <source>
        <dbReference type="Proteomes" id="UP000240739"/>
    </source>
</evidence>
<dbReference type="GO" id="GO:0019433">
    <property type="term" value="P:triglyceride catabolic process"/>
    <property type="evidence" value="ECO:0007669"/>
    <property type="project" value="TreeGrafter"/>
</dbReference>
<feature type="active site" evidence="1">
    <location>
        <position position="456"/>
    </location>
</feature>
<dbReference type="AlphaFoldDB" id="A0A2T4UDI7"/>